<comment type="caution">
    <text evidence="2">The sequence shown here is derived from an EMBL/GenBank/DDBJ whole genome shotgun (WGS) entry which is preliminary data.</text>
</comment>
<dbReference type="Proteomes" id="UP001169066">
    <property type="component" value="Unassembled WGS sequence"/>
</dbReference>
<evidence type="ECO:0000313" key="2">
    <source>
        <dbReference type="EMBL" id="MDM5264108.1"/>
    </source>
</evidence>
<name>A0ABT7QSP3_9BACT</name>
<evidence type="ECO:0000313" key="3">
    <source>
        <dbReference type="Proteomes" id="UP001169066"/>
    </source>
</evidence>
<keyword evidence="1" id="KW-0472">Membrane</keyword>
<feature type="transmembrane region" description="Helical" evidence="1">
    <location>
        <begin position="84"/>
        <end position="102"/>
    </location>
</feature>
<organism evidence="2 3">
    <name type="scientific">Sulfurovum xiamenensis</name>
    <dbReference type="NCBI Taxonomy" id="3019066"/>
    <lineage>
        <taxon>Bacteria</taxon>
        <taxon>Pseudomonadati</taxon>
        <taxon>Campylobacterota</taxon>
        <taxon>Epsilonproteobacteria</taxon>
        <taxon>Campylobacterales</taxon>
        <taxon>Sulfurovaceae</taxon>
        <taxon>Sulfurovum</taxon>
    </lineage>
</organism>
<evidence type="ECO:0000256" key="1">
    <source>
        <dbReference type="SAM" id="Phobius"/>
    </source>
</evidence>
<reference evidence="2" key="1">
    <citation type="submission" date="2023-01" db="EMBL/GenBank/DDBJ databases">
        <title>Sulfurovum sp. XTW-4 genome assembly.</title>
        <authorList>
            <person name="Wang J."/>
        </authorList>
    </citation>
    <scope>NUCLEOTIDE SEQUENCE</scope>
    <source>
        <strain evidence="2">XTW-4</strain>
    </source>
</reference>
<evidence type="ECO:0008006" key="4">
    <source>
        <dbReference type="Google" id="ProtNLM"/>
    </source>
</evidence>
<keyword evidence="1" id="KW-1133">Transmembrane helix</keyword>
<sequence>MKKEKSATSIVVHHILHTTIIFPFFGLLTGYFVLKFLGKSLDVTTLMILKDLVSIGFVFLGVKYSLSYINKKFTVSNPQRSSKISIIVFGVLAACMWALSIFNGFNIIGIVYNTVFFGIIFTIFFVFTKKYFSNLKILQTAVA</sequence>
<feature type="transmembrane region" description="Helical" evidence="1">
    <location>
        <begin position="12"/>
        <end position="34"/>
    </location>
</feature>
<gene>
    <name evidence="2" type="ORF">PF327_07880</name>
</gene>
<feature type="transmembrane region" description="Helical" evidence="1">
    <location>
        <begin position="46"/>
        <end position="64"/>
    </location>
</feature>
<keyword evidence="3" id="KW-1185">Reference proteome</keyword>
<proteinExistence type="predicted"/>
<feature type="transmembrane region" description="Helical" evidence="1">
    <location>
        <begin position="108"/>
        <end position="127"/>
    </location>
</feature>
<dbReference type="EMBL" id="JAQIBC010000005">
    <property type="protein sequence ID" value="MDM5264108.1"/>
    <property type="molecule type" value="Genomic_DNA"/>
</dbReference>
<dbReference type="RefSeq" id="WP_289402051.1">
    <property type="nucleotide sequence ID" value="NZ_JAQIBC010000005.1"/>
</dbReference>
<protein>
    <recommendedName>
        <fullName evidence="4">EamA domain-containing protein</fullName>
    </recommendedName>
</protein>
<keyword evidence="1" id="KW-0812">Transmembrane</keyword>
<accession>A0ABT7QSP3</accession>